<feature type="transmembrane region" description="Helical" evidence="16">
    <location>
        <begin position="102"/>
        <end position="121"/>
    </location>
</feature>
<keyword evidence="8" id="KW-0769">Symport</keyword>
<dbReference type="GO" id="GO:0051583">
    <property type="term" value="P:dopamine uptake involved in synaptic transmission"/>
    <property type="evidence" value="ECO:0007669"/>
    <property type="project" value="TreeGrafter"/>
</dbReference>
<feature type="binding site" evidence="14">
    <location>
        <position position="183"/>
    </location>
    <ligand>
        <name>Na(+)</name>
        <dbReference type="ChEBI" id="CHEBI:29101"/>
        <label>1</label>
    </ligand>
</feature>
<keyword evidence="5 16" id="KW-0812">Transmembrane</keyword>
<dbReference type="InterPro" id="IPR000175">
    <property type="entry name" value="Na/ntran_symport"/>
</dbReference>
<keyword evidence="3" id="KW-0813">Transport</keyword>
<feature type="transmembrane region" description="Helical" evidence="16">
    <location>
        <begin position="133"/>
        <end position="160"/>
    </location>
</feature>
<evidence type="ECO:0000256" key="9">
    <source>
        <dbReference type="ARBA" id="ARBA00022989"/>
    </source>
</evidence>
<evidence type="ECO:0000256" key="15">
    <source>
        <dbReference type="SAM" id="MobiDB-lite"/>
    </source>
</evidence>
<sequence length="470" mass="51794">MLVVGGIPLFYMELALGQYHRKGAITCWGRLVPLFKGIGYAVVLIAFYVDFYYNVIIAWALRFFFASFTTLLPWTNCDNDRAILELHGSEGLHDLGSIKWDMALCLLAVYFICYFSLWKGISTSGKVVWFTALFPYAVLLILLVRGITLPGSAMGIQYYLSPNFEAITQPQVWVDAATQVFFSLGPGFGVLLAYASYNKYHNNVYNVLGYMALASGRDVQDVATEGPGLVFVVYPAAIATMPGSTFWALIFFMMLLTLGLDSSFGGSEAIITALSDEFPPIGRHREIFVACLFTLYFFVGLASCTKGGFYFFQLLDRYAAGYSILVAVFFEAIAVSWIYGKITLKETGTGTERFCEDIRDMIGFRPGVYWRFCWRFAAPAFLLFITAYGLLDYEPLQYEGYVYPAWANALGWAIAGSSRLRILTTPYADTEAAGAANGMVVSESGAVRLAGGHAPPSPPPAPPPSAPQLV</sequence>
<evidence type="ECO:0000256" key="10">
    <source>
        <dbReference type="ARBA" id="ARBA00023053"/>
    </source>
</evidence>
<feature type="transmembrane region" description="Helical" evidence="16">
    <location>
        <begin position="318"/>
        <end position="339"/>
    </location>
</feature>
<keyword evidence="13" id="KW-0325">Glycoprotein</keyword>
<keyword evidence="6 14" id="KW-0479">Metal-binding</keyword>
<dbReference type="Proteomes" id="UP001153714">
    <property type="component" value="Chromosome 11"/>
</dbReference>
<dbReference type="InterPro" id="IPR037272">
    <property type="entry name" value="SNS_sf"/>
</dbReference>
<feature type="binding site" evidence="14">
    <location>
        <position position="258"/>
    </location>
    <ligand>
        <name>Na(+)</name>
        <dbReference type="ChEBI" id="CHEBI:29101"/>
        <label>1</label>
    </ligand>
</feature>
<dbReference type="SUPFAM" id="SSF161070">
    <property type="entry name" value="SNF-like"/>
    <property type="match status" value="1"/>
</dbReference>
<comment type="subcellular location">
    <subcellularLocation>
        <location evidence="1">Cell membrane</location>
        <topology evidence="1">Multi-pass membrane protein</topology>
    </subcellularLocation>
</comment>
<evidence type="ECO:0000256" key="12">
    <source>
        <dbReference type="ARBA" id="ARBA00023157"/>
    </source>
</evidence>
<reference evidence="17" key="1">
    <citation type="submission" date="2021-12" db="EMBL/GenBank/DDBJ databases">
        <authorList>
            <person name="King R."/>
        </authorList>
    </citation>
    <scope>NUCLEOTIDE SEQUENCE</scope>
</reference>
<evidence type="ECO:0000256" key="16">
    <source>
        <dbReference type="SAM" id="Phobius"/>
    </source>
</evidence>
<feature type="binding site" evidence="14">
    <location>
        <position position="261"/>
    </location>
    <ligand>
        <name>Na(+)</name>
        <dbReference type="ChEBI" id="CHEBI:29101"/>
        <label>1</label>
    </ligand>
</feature>
<dbReference type="PRINTS" id="PR00176">
    <property type="entry name" value="NANEUSMPORT"/>
</dbReference>
<keyword evidence="9 16" id="KW-1133">Transmembrane helix</keyword>
<feature type="transmembrane region" description="Helical" evidence="16">
    <location>
        <begin position="368"/>
        <end position="391"/>
    </location>
</feature>
<evidence type="ECO:0000256" key="8">
    <source>
        <dbReference type="ARBA" id="ARBA00022847"/>
    </source>
</evidence>
<dbReference type="Pfam" id="PF00209">
    <property type="entry name" value="SNF"/>
    <property type="match status" value="2"/>
</dbReference>
<evidence type="ECO:0000256" key="4">
    <source>
        <dbReference type="ARBA" id="ARBA00022475"/>
    </source>
</evidence>
<dbReference type="AlphaFoldDB" id="A0A9N9W7S7"/>
<feature type="transmembrane region" description="Helical" evidence="16">
    <location>
        <begin position="172"/>
        <end position="197"/>
    </location>
</feature>
<evidence type="ECO:0000256" key="2">
    <source>
        <dbReference type="ARBA" id="ARBA00006459"/>
    </source>
</evidence>
<evidence type="ECO:0000313" key="17">
    <source>
        <dbReference type="EMBL" id="CAG9783963.1"/>
    </source>
</evidence>
<dbReference type="GO" id="GO:0005330">
    <property type="term" value="F:dopamine:sodium symporter activity"/>
    <property type="evidence" value="ECO:0007669"/>
    <property type="project" value="TreeGrafter"/>
</dbReference>
<evidence type="ECO:0000256" key="14">
    <source>
        <dbReference type="PIRSR" id="PIRSR600175-1"/>
    </source>
</evidence>
<evidence type="ECO:0000256" key="7">
    <source>
        <dbReference type="ARBA" id="ARBA00022775"/>
    </source>
</evidence>
<reference evidence="17" key="2">
    <citation type="submission" date="2022-10" db="EMBL/GenBank/DDBJ databases">
        <authorList>
            <consortium name="ENA_rothamsted_submissions"/>
            <consortium name="culmorum"/>
            <person name="King R."/>
        </authorList>
    </citation>
    <scope>NUCLEOTIDE SEQUENCE</scope>
</reference>
<protein>
    <submittedName>
        <fullName evidence="17">Uncharacterized protein</fullName>
    </submittedName>
</protein>
<dbReference type="OrthoDB" id="6581954at2759"/>
<keyword evidence="7" id="KW-0532">Neurotransmitter transport</keyword>
<gene>
    <name evidence="17" type="ORF">DIATSA_LOCUS2090</name>
</gene>
<evidence type="ECO:0000256" key="11">
    <source>
        <dbReference type="ARBA" id="ARBA00023136"/>
    </source>
</evidence>
<proteinExistence type="inferred from homology"/>
<dbReference type="PANTHER" id="PTHR11616">
    <property type="entry name" value="SODIUM/CHLORIDE DEPENDENT TRANSPORTER"/>
    <property type="match status" value="1"/>
</dbReference>
<feature type="compositionally biased region" description="Pro residues" evidence="15">
    <location>
        <begin position="455"/>
        <end position="470"/>
    </location>
</feature>
<evidence type="ECO:0000256" key="13">
    <source>
        <dbReference type="ARBA" id="ARBA00023180"/>
    </source>
</evidence>
<comment type="similarity">
    <text evidence="2">Belongs to the sodium:neurotransmitter symporter (SNF) (TC 2.A.22) family.</text>
</comment>
<dbReference type="EMBL" id="OU893342">
    <property type="protein sequence ID" value="CAG9783963.1"/>
    <property type="molecule type" value="Genomic_DNA"/>
</dbReference>
<name>A0A9N9W7S7_9NEOP</name>
<keyword evidence="11 16" id="KW-0472">Membrane</keyword>
<organism evidence="17 18">
    <name type="scientific">Diatraea saccharalis</name>
    <name type="common">sugarcane borer</name>
    <dbReference type="NCBI Taxonomy" id="40085"/>
    <lineage>
        <taxon>Eukaryota</taxon>
        <taxon>Metazoa</taxon>
        <taxon>Ecdysozoa</taxon>
        <taxon>Arthropoda</taxon>
        <taxon>Hexapoda</taxon>
        <taxon>Insecta</taxon>
        <taxon>Pterygota</taxon>
        <taxon>Neoptera</taxon>
        <taxon>Endopterygota</taxon>
        <taxon>Lepidoptera</taxon>
        <taxon>Glossata</taxon>
        <taxon>Ditrysia</taxon>
        <taxon>Pyraloidea</taxon>
        <taxon>Crambidae</taxon>
        <taxon>Crambinae</taxon>
        <taxon>Diatraea</taxon>
    </lineage>
</organism>
<dbReference type="PANTHER" id="PTHR11616:SF320">
    <property type="entry name" value="SODIUM-DEPENDENT NORADRENALINE TRANSPORTER"/>
    <property type="match status" value="1"/>
</dbReference>
<keyword evidence="12" id="KW-1015">Disulfide bond</keyword>
<dbReference type="GO" id="GO:0006865">
    <property type="term" value="P:amino acid transport"/>
    <property type="evidence" value="ECO:0007669"/>
    <property type="project" value="TreeGrafter"/>
</dbReference>
<dbReference type="GO" id="GO:0030424">
    <property type="term" value="C:axon"/>
    <property type="evidence" value="ECO:0007669"/>
    <property type="project" value="TreeGrafter"/>
</dbReference>
<keyword evidence="4" id="KW-1003">Cell membrane</keyword>
<keyword evidence="10 14" id="KW-0915">Sodium</keyword>
<evidence type="ECO:0000256" key="3">
    <source>
        <dbReference type="ARBA" id="ARBA00022448"/>
    </source>
</evidence>
<dbReference type="PROSITE" id="PS50267">
    <property type="entry name" value="NA_NEUROTRAN_SYMP_3"/>
    <property type="match status" value="1"/>
</dbReference>
<feature type="transmembrane region" description="Helical" evidence="16">
    <location>
        <begin position="38"/>
        <end position="61"/>
    </location>
</feature>
<evidence type="ECO:0000256" key="6">
    <source>
        <dbReference type="ARBA" id="ARBA00022723"/>
    </source>
</evidence>
<feature type="region of interest" description="Disordered" evidence="15">
    <location>
        <begin position="448"/>
        <end position="470"/>
    </location>
</feature>
<dbReference type="GO" id="GO:0046872">
    <property type="term" value="F:metal ion binding"/>
    <property type="evidence" value="ECO:0007669"/>
    <property type="project" value="UniProtKB-KW"/>
</dbReference>
<dbReference type="GO" id="GO:0032809">
    <property type="term" value="C:neuronal cell body membrane"/>
    <property type="evidence" value="ECO:0007669"/>
    <property type="project" value="TreeGrafter"/>
</dbReference>
<keyword evidence="18" id="KW-1185">Reference proteome</keyword>
<feature type="binding site" evidence="14">
    <location>
        <position position="262"/>
    </location>
    <ligand>
        <name>Na(+)</name>
        <dbReference type="ChEBI" id="CHEBI:29101"/>
        <label>1</label>
    </ligand>
</feature>
<dbReference type="GO" id="GO:0015874">
    <property type="term" value="P:norepinephrine transport"/>
    <property type="evidence" value="ECO:0007669"/>
    <property type="project" value="TreeGrafter"/>
</dbReference>
<accession>A0A9N9W7S7</accession>
<evidence type="ECO:0000313" key="18">
    <source>
        <dbReference type="Proteomes" id="UP001153714"/>
    </source>
</evidence>
<evidence type="ECO:0000256" key="5">
    <source>
        <dbReference type="ARBA" id="ARBA00022692"/>
    </source>
</evidence>
<dbReference type="GO" id="GO:0042734">
    <property type="term" value="C:presynaptic membrane"/>
    <property type="evidence" value="ECO:0007669"/>
    <property type="project" value="TreeGrafter"/>
</dbReference>
<evidence type="ECO:0000256" key="1">
    <source>
        <dbReference type="ARBA" id="ARBA00004651"/>
    </source>
</evidence>
<feature type="transmembrane region" description="Helical" evidence="16">
    <location>
        <begin position="287"/>
        <end position="312"/>
    </location>
</feature>